<feature type="region of interest" description="Disordered" evidence="1">
    <location>
        <begin position="13"/>
        <end position="52"/>
    </location>
</feature>
<proteinExistence type="predicted"/>
<keyword evidence="4" id="KW-1185">Reference proteome</keyword>
<evidence type="ECO:0000313" key="4">
    <source>
        <dbReference type="Proteomes" id="UP001606303"/>
    </source>
</evidence>
<gene>
    <name evidence="3" type="ORF">ACG01O_01755</name>
</gene>
<dbReference type="RefSeq" id="WP_394380640.1">
    <property type="nucleotide sequence ID" value="NZ_JBIGIB010000001.1"/>
</dbReference>
<organism evidence="3 4">
    <name type="scientific">Pelomonas baiyunensis</name>
    <dbReference type="NCBI Taxonomy" id="3299026"/>
    <lineage>
        <taxon>Bacteria</taxon>
        <taxon>Pseudomonadati</taxon>
        <taxon>Pseudomonadota</taxon>
        <taxon>Betaproteobacteria</taxon>
        <taxon>Burkholderiales</taxon>
        <taxon>Sphaerotilaceae</taxon>
        <taxon>Roseateles</taxon>
    </lineage>
</organism>
<dbReference type="Proteomes" id="UP001606303">
    <property type="component" value="Unassembled WGS sequence"/>
</dbReference>
<evidence type="ECO:0000313" key="3">
    <source>
        <dbReference type="EMBL" id="MFG6465326.1"/>
    </source>
</evidence>
<dbReference type="Gene3D" id="3.30.1340.30">
    <property type="match status" value="1"/>
</dbReference>
<evidence type="ECO:0000256" key="1">
    <source>
        <dbReference type="SAM" id="MobiDB-lite"/>
    </source>
</evidence>
<dbReference type="InterPro" id="IPR014004">
    <property type="entry name" value="Transpt-assoc_nodulatn_dom_bac"/>
</dbReference>
<evidence type="ECO:0000259" key="2">
    <source>
        <dbReference type="PROSITE" id="PS50914"/>
    </source>
</evidence>
<reference evidence="3 4" key="1">
    <citation type="submission" date="2024-08" db="EMBL/GenBank/DDBJ databases">
        <authorList>
            <person name="Lu H."/>
        </authorList>
    </citation>
    <scope>NUCLEOTIDE SEQUENCE [LARGE SCALE GENOMIC DNA]</scope>
    <source>
        <strain evidence="3 4">BYS87W</strain>
    </source>
</reference>
<comment type="caution">
    <text evidence="3">The sequence shown here is derived from an EMBL/GenBank/DDBJ whole genome shotgun (WGS) entry which is preliminary data.</text>
</comment>
<dbReference type="EMBL" id="JBIGIB010000001">
    <property type="protein sequence ID" value="MFG6465326.1"/>
    <property type="molecule type" value="Genomic_DNA"/>
</dbReference>
<sequence>MKFNHALHAEGWGRHIDTTPTDGVAPVSRSGATPLSAATLPPHGGASRWAPHRPHRMLRAGAKPLGLHTPFPWVANPPSRVIGAGPVHREPAAVVPGMPGWALAAGVGVLVVGVSALAVSHQRATRDPASPLSTSATQVAGWTPPPELPVSPDQQLKTAPPAAGVTSGTTPTADAAPTRSPIAAPTAVPTRPSEDSLPTRGVPTQRVTEVPAEPAAVATLQRRLSEAQPLARVQPETVAQAPAPAVSPVQPMTVPPVSASTPPATVAAAPAAASEPAAAAPAPVVAAAPAVTPDPADAGITQQVRQALATDARLAGLGIVVSTDRGVVKLEGQAPDPAARDRAGVLAATTQGVKAVDNRLSLPAVASGPASAATGA</sequence>
<feature type="region of interest" description="Disordered" evidence="1">
    <location>
        <begin position="123"/>
        <end position="205"/>
    </location>
</feature>
<dbReference type="InterPro" id="IPR007055">
    <property type="entry name" value="BON_dom"/>
</dbReference>
<dbReference type="SMART" id="SM00749">
    <property type="entry name" value="BON"/>
    <property type="match status" value="1"/>
</dbReference>
<dbReference type="Pfam" id="PF04972">
    <property type="entry name" value="BON"/>
    <property type="match status" value="1"/>
</dbReference>
<feature type="compositionally biased region" description="Polar residues" evidence="1">
    <location>
        <begin position="131"/>
        <end position="140"/>
    </location>
</feature>
<dbReference type="PROSITE" id="PS50914">
    <property type="entry name" value="BON"/>
    <property type="match status" value="1"/>
</dbReference>
<protein>
    <submittedName>
        <fullName evidence="3">BON domain-containing protein</fullName>
    </submittedName>
</protein>
<feature type="domain" description="BON" evidence="2">
    <location>
        <begin position="296"/>
        <end position="364"/>
    </location>
</feature>
<accession>A0ABW7GU49</accession>
<name>A0ABW7GU49_9BURK</name>